<reference evidence="2" key="2">
    <citation type="submission" date="2022-01" db="EMBL/GenBank/DDBJ databases">
        <authorList>
            <person name="Yamashiro T."/>
            <person name="Shiraishi A."/>
            <person name="Satake H."/>
            <person name="Nakayama K."/>
        </authorList>
    </citation>
    <scope>NUCLEOTIDE SEQUENCE</scope>
</reference>
<gene>
    <name evidence="2" type="ORF">Tco_0627615</name>
</gene>
<accession>A0ABQ4WN18</accession>
<comment type="caution">
    <text evidence="2">The sequence shown here is derived from an EMBL/GenBank/DDBJ whole genome shotgun (WGS) entry which is preliminary data.</text>
</comment>
<feature type="region of interest" description="Disordered" evidence="1">
    <location>
        <begin position="1"/>
        <end position="66"/>
    </location>
</feature>
<sequence length="66" mass="7816">MKGEGGKRERRGEAVGRWGDEEGGEKEEGGREFEREEVWGRMNEERGKQEGEKRNVKYKKDFFIHN</sequence>
<dbReference type="EMBL" id="BQNB010008784">
    <property type="protein sequence ID" value="GJS54253.1"/>
    <property type="molecule type" value="Genomic_DNA"/>
</dbReference>
<evidence type="ECO:0000256" key="1">
    <source>
        <dbReference type="SAM" id="MobiDB-lite"/>
    </source>
</evidence>
<dbReference type="Proteomes" id="UP001151760">
    <property type="component" value="Unassembled WGS sequence"/>
</dbReference>
<evidence type="ECO:0000313" key="3">
    <source>
        <dbReference type="Proteomes" id="UP001151760"/>
    </source>
</evidence>
<organism evidence="2 3">
    <name type="scientific">Tanacetum coccineum</name>
    <dbReference type="NCBI Taxonomy" id="301880"/>
    <lineage>
        <taxon>Eukaryota</taxon>
        <taxon>Viridiplantae</taxon>
        <taxon>Streptophyta</taxon>
        <taxon>Embryophyta</taxon>
        <taxon>Tracheophyta</taxon>
        <taxon>Spermatophyta</taxon>
        <taxon>Magnoliopsida</taxon>
        <taxon>eudicotyledons</taxon>
        <taxon>Gunneridae</taxon>
        <taxon>Pentapetalae</taxon>
        <taxon>asterids</taxon>
        <taxon>campanulids</taxon>
        <taxon>Asterales</taxon>
        <taxon>Asteraceae</taxon>
        <taxon>Asteroideae</taxon>
        <taxon>Anthemideae</taxon>
        <taxon>Anthemidinae</taxon>
        <taxon>Tanacetum</taxon>
    </lineage>
</organism>
<keyword evidence="3" id="KW-1185">Reference proteome</keyword>
<protein>
    <submittedName>
        <fullName evidence="2">Uncharacterized protein</fullName>
    </submittedName>
</protein>
<reference evidence="2" key="1">
    <citation type="journal article" date="2022" name="Int. J. Mol. Sci.">
        <title>Draft Genome of Tanacetum Coccineum: Genomic Comparison of Closely Related Tanacetum-Family Plants.</title>
        <authorList>
            <person name="Yamashiro T."/>
            <person name="Shiraishi A."/>
            <person name="Nakayama K."/>
            <person name="Satake H."/>
        </authorList>
    </citation>
    <scope>NUCLEOTIDE SEQUENCE</scope>
</reference>
<proteinExistence type="predicted"/>
<evidence type="ECO:0000313" key="2">
    <source>
        <dbReference type="EMBL" id="GJS54253.1"/>
    </source>
</evidence>
<name>A0ABQ4WN18_9ASTR</name>